<dbReference type="CDD" id="cd06261">
    <property type="entry name" value="TM_PBP2"/>
    <property type="match status" value="1"/>
</dbReference>
<keyword evidence="7" id="KW-0406">Ion transport</keyword>
<protein>
    <recommendedName>
        <fullName evidence="12">Nickel import system permease protein NikB</fullName>
    </recommendedName>
</protein>
<dbReference type="Gene3D" id="1.10.3720.10">
    <property type="entry name" value="MetI-like"/>
    <property type="match status" value="1"/>
</dbReference>
<comment type="caution">
    <text evidence="15">The sequence shown here is derived from an EMBL/GenBank/DDBJ whole genome shotgun (WGS) entry which is preliminary data.</text>
</comment>
<evidence type="ECO:0000313" key="16">
    <source>
        <dbReference type="Proteomes" id="UP000824230"/>
    </source>
</evidence>
<evidence type="ECO:0000256" key="4">
    <source>
        <dbReference type="ARBA" id="ARBA00022596"/>
    </source>
</evidence>
<feature type="transmembrane region" description="Helical" evidence="13">
    <location>
        <begin position="102"/>
        <end position="125"/>
    </location>
</feature>
<evidence type="ECO:0000256" key="11">
    <source>
        <dbReference type="ARBA" id="ARBA00038669"/>
    </source>
</evidence>
<evidence type="ECO:0000256" key="13">
    <source>
        <dbReference type="RuleBase" id="RU363032"/>
    </source>
</evidence>
<evidence type="ECO:0000259" key="14">
    <source>
        <dbReference type="PROSITE" id="PS50928"/>
    </source>
</evidence>
<evidence type="ECO:0000256" key="12">
    <source>
        <dbReference type="ARBA" id="ARBA00044774"/>
    </source>
</evidence>
<feature type="transmembrane region" description="Helical" evidence="13">
    <location>
        <begin position="164"/>
        <end position="187"/>
    </location>
</feature>
<evidence type="ECO:0000256" key="9">
    <source>
        <dbReference type="ARBA" id="ARBA00023136"/>
    </source>
</evidence>
<dbReference type="InterPro" id="IPR045621">
    <property type="entry name" value="BPD_transp_1_N"/>
</dbReference>
<evidence type="ECO:0000256" key="5">
    <source>
        <dbReference type="ARBA" id="ARBA00022692"/>
    </source>
</evidence>
<reference evidence="15" key="1">
    <citation type="journal article" date="2021" name="PeerJ">
        <title>Extensive microbial diversity within the chicken gut microbiome revealed by metagenomics and culture.</title>
        <authorList>
            <person name="Gilroy R."/>
            <person name="Ravi A."/>
            <person name="Getino M."/>
            <person name="Pursley I."/>
            <person name="Horton D.L."/>
            <person name="Alikhan N.F."/>
            <person name="Baker D."/>
            <person name="Gharbi K."/>
            <person name="Hall N."/>
            <person name="Watson M."/>
            <person name="Adriaenssens E.M."/>
            <person name="Foster-Nyarko E."/>
            <person name="Jarju S."/>
            <person name="Secka A."/>
            <person name="Antonio M."/>
            <person name="Oren A."/>
            <person name="Chaudhuri R.R."/>
            <person name="La Ragione R."/>
            <person name="Hildebrand F."/>
            <person name="Pallen M.J."/>
        </authorList>
    </citation>
    <scope>NUCLEOTIDE SEQUENCE</scope>
    <source>
        <strain evidence="15">ChiHjej12B11-1927</strain>
    </source>
</reference>
<dbReference type="Pfam" id="PF19300">
    <property type="entry name" value="BPD_transp_1_N"/>
    <property type="match status" value="1"/>
</dbReference>
<feature type="transmembrane region" description="Helical" evidence="13">
    <location>
        <begin position="222"/>
        <end position="247"/>
    </location>
</feature>
<dbReference type="GO" id="GO:0015099">
    <property type="term" value="F:nickel cation transmembrane transporter activity"/>
    <property type="evidence" value="ECO:0007669"/>
    <property type="project" value="InterPro"/>
</dbReference>
<keyword evidence="6 13" id="KW-1133">Transmembrane helix</keyword>
<dbReference type="NCBIfam" id="NF045470">
    <property type="entry name" value="Opp2B"/>
    <property type="match status" value="1"/>
</dbReference>
<comment type="subunit">
    <text evidence="11">The complex is composed of two ATP-binding proteins (NikD and NikE), two transmembrane proteins (NikB and NikC) and a solute-binding protein (NikA).</text>
</comment>
<evidence type="ECO:0000256" key="8">
    <source>
        <dbReference type="ARBA" id="ARBA00023112"/>
    </source>
</evidence>
<dbReference type="InterPro" id="IPR050045">
    <property type="entry name" value="Opp2B"/>
</dbReference>
<reference evidence="15" key="2">
    <citation type="submission" date="2021-04" db="EMBL/GenBank/DDBJ databases">
        <authorList>
            <person name="Gilroy R."/>
        </authorList>
    </citation>
    <scope>NUCLEOTIDE SEQUENCE</scope>
    <source>
        <strain evidence="15">ChiHjej12B11-1927</strain>
    </source>
</reference>
<dbReference type="AlphaFoldDB" id="A0A9D1VP49"/>
<gene>
    <name evidence="15" type="ORF">H9738_13590</name>
</gene>
<evidence type="ECO:0000256" key="6">
    <source>
        <dbReference type="ARBA" id="ARBA00022989"/>
    </source>
</evidence>
<dbReference type="SUPFAM" id="SSF161098">
    <property type="entry name" value="MetI-like"/>
    <property type="match status" value="1"/>
</dbReference>
<dbReference type="EMBL" id="DXFG01000311">
    <property type="protein sequence ID" value="HIX38877.1"/>
    <property type="molecule type" value="Genomic_DNA"/>
</dbReference>
<evidence type="ECO:0000256" key="7">
    <source>
        <dbReference type="ARBA" id="ARBA00023065"/>
    </source>
</evidence>
<evidence type="ECO:0000256" key="1">
    <source>
        <dbReference type="ARBA" id="ARBA00004651"/>
    </source>
</evidence>
<evidence type="ECO:0000256" key="10">
    <source>
        <dbReference type="ARBA" id="ARBA00024202"/>
    </source>
</evidence>
<comment type="similarity">
    <text evidence="10">Belongs to the binding-protein-dependent transport system permease family. OppBC subfamily.</text>
</comment>
<keyword evidence="8" id="KW-0921">Nickel transport</keyword>
<dbReference type="InterPro" id="IPR000515">
    <property type="entry name" value="MetI-like"/>
</dbReference>
<evidence type="ECO:0000313" key="15">
    <source>
        <dbReference type="EMBL" id="HIX38877.1"/>
    </source>
</evidence>
<dbReference type="PROSITE" id="PS50928">
    <property type="entry name" value="ABC_TM1"/>
    <property type="match status" value="1"/>
</dbReference>
<name>A0A9D1VP49_9FIRM</name>
<keyword evidence="2 13" id="KW-0813">Transport</keyword>
<feature type="domain" description="ABC transmembrane type-1" evidence="14">
    <location>
        <begin position="98"/>
        <end position="300"/>
    </location>
</feature>
<comment type="subcellular location">
    <subcellularLocation>
        <location evidence="1 13">Cell membrane</location>
        <topology evidence="1 13">Multi-pass membrane protein</topology>
    </subcellularLocation>
</comment>
<keyword evidence="4" id="KW-0533">Nickel</keyword>
<organism evidence="15 16">
    <name type="scientific">Candidatus Blautia pullistercoris</name>
    <dbReference type="NCBI Taxonomy" id="2838499"/>
    <lineage>
        <taxon>Bacteria</taxon>
        <taxon>Bacillati</taxon>
        <taxon>Bacillota</taxon>
        <taxon>Clostridia</taxon>
        <taxon>Lachnospirales</taxon>
        <taxon>Lachnospiraceae</taxon>
        <taxon>Blautia</taxon>
    </lineage>
</organism>
<dbReference type="InterPro" id="IPR035906">
    <property type="entry name" value="MetI-like_sf"/>
</dbReference>
<dbReference type="PANTHER" id="PTHR43163">
    <property type="entry name" value="DIPEPTIDE TRANSPORT SYSTEM PERMEASE PROTEIN DPPB-RELATED"/>
    <property type="match status" value="1"/>
</dbReference>
<keyword evidence="5 13" id="KW-0812">Transmembrane</keyword>
<dbReference type="GO" id="GO:0005886">
    <property type="term" value="C:plasma membrane"/>
    <property type="evidence" value="ECO:0007669"/>
    <property type="project" value="UniProtKB-SubCell"/>
</dbReference>
<evidence type="ECO:0000256" key="2">
    <source>
        <dbReference type="ARBA" id="ARBA00022448"/>
    </source>
</evidence>
<proteinExistence type="inferred from homology"/>
<feature type="transmembrane region" description="Helical" evidence="13">
    <location>
        <begin position="281"/>
        <end position="303"/>
    </location>
</feature>
<keyword evidence="9 13" id="KW-0472">Membrane</keyword>
<dbReference type="Pfam" id="PF00528">
    <property type="entry name" value="BPD_transp_1"/>
    <property type="match status" value="1"/>
</dbReference>
<sequence length="315" mass="34959">MKKYVLTRLIQMIPILLGITLLSFILTNLSAADAVDIMESNQGIAMSAEEKNELRHELGLDRPVTEQYVTWLGNLLKGDMGESFVSGQPVLASFLSKLPTTIYLTVVSLLLTVGISIPLGILAAVRQNRFWDYLIRLFSFIGNSLPNFFAALLLIYFFSLKLRIFPVMGNTGGWKSVVLPAVTLALAMTSKYIRQVRAAVLEELDQEYVQGARARGIRENRILLFSVLKASILTIINLLALSVGSLLGGTAIVESIFMWDGVGKMAVDAITMRDYPVIQAYVIWMAVIYVVINLAADLICHYLDPRIRLGQEEAQ</sequence>
<dbReference type="PANTHER" id="PTHR43163:SF6">
    <property type="entry name" value="DIPEPTIDE TRANSPORT SYSTEM PERMEASE PROTEIN DPPB-RELATED"/>
    <property type="match status" value="1"/>
</dbReference>
<accession>A0A9D1VP49</accession>
<keyword evidence="3" id="KW-1003">Cell membrane</keyword>
<evidence type="ECO:0000256" key="3">
    <source>
        <dbReference type="ARBA" id="ARBA00022475"/>
    </source>
</evidence>
<feature type="transmembrane region" description="Helical" evidence="13">
    <location>
        <begin position="137"/>
        <end position="158"/>
    </location>
</feature>
<dbReference type="Proteomes" id="UP000824230">
    <property type="component" value="Unassembled WGS sequence"/>
</dbReference>